<feature type="transmembrane region" description="Helical" evidence="1">
    <location>
        <begin position="57"/>
        <end position="78"/>
    </location>
</feature>
<keyword evidence="1" id="KW-1133">Transmembrane helix</keyword>
<comment type="caution">
    <text evidence="2">The sequence shown here is derived from an EMBL/GenBank/DDBJ whole genome shotgun (WGS) entry which is preliminary data.</text>
</comment>
<keyword evidence="3" id="KW-1185">Reference proteome</keyword>
<keyword evidence="1" id="KW-0812">Transmembrane</keyword>
<feature type="transmembrane region" description="Helical" evidence="1">
    <location>
        <begin position="121"/>
        <end position="144"/>
    </location>
</feature>
<dbReference type="EMBL" id="JBHTNH010000001">
    <property type="protein sequence ID" value="MFD1360063.1"/>
    <property type="molecule type" value="Genomic_DNA"/>
</dbReference>
<reference evidence="3" key="1">
    <citation type="journal article" date="2019" name="Int. J. Syst. Evol. Microbiol.">
        <title>The Global Catalogue of Microorganisms (GCM) 10K type strain sequencing project: providing services to taxonomists for standard genome sequencing and annotation.</title>
        <authorList>
            <consortium name="The Broad Institute Genomics Platform"/>
            <consortium name="The Broad Institute Genome Sequencing Center for Infectious Disease"/>
            <person name="Wu L."/>
            <person name="Ma J."/>
        </authorList>
    </citation>
    <scope>NUCLEOTIDE SEQUENCE [LARGE SCALE GENOMIC DNA]</scope>
    <source>
        <strain evidence="3">CCUG 54822</strain>
    </source>
</reference>
<organism evidence="2 3">
    <name type="scientific">Lentibacillus salinarum</name>
    <dbReference type="NCBI Taxonomy" id="446820"/>
    <lineage>
        <taxon>Bacteria</taxon>
        <taxon>Bacillati</taxon>
        <taxon>Bacillota</taxon>
        <taxon>Bacilli</taxon>
        <taxon>Bacillales</taxon>
        <taxon>Bacillaceae</taxon>
        <taxon>Lentibacillus</taxon>
    </lineage>
</organism>
<dbReference type="RefSeq" id="WP_382396714.1">
    <property type="nucleotide sequence ID" value="NZ_JBHTNH010000001.1"/>
</dbReference>
<evidence type="ECO:0000313" key="2">
    <source>
        <dbReference type="EMBL" id="MFD1360063.1"/>
    </source>
</evidence>
<feature type="transmembrane region" description="Helical" evidence="1">
    <location>
        <begin position="90"/>
        <end position="109"/>
    </location>
</feature>
<feature type="transmembrane region" description="Helical" evidence="1">
    <location>
        <begin position="33"/>
        <end position="50"/>
    </location>
</feature>
<evidence type="ECO:0000256" key="1">
    <source>
        <dbReference type="SAM" id="Phobius"/>
    </source>
</evidence>
<evidence type="ECO:0000313" key="3">
    <source>
        <dbReference type="Proteomes" id="UP001597178"/>
    </source>
</evidence>
<name>A0ABW3ZPG0_9BACI</name>
<sequence length="148" mass="16179">MKYREWIVLLIFVSIAIMTTNFIGFNIPFTESITGVLVLSGITLIAVFLSKIIPLKLPMILFCSLLGLLFAVPLSPVSEFVTEATGKIEFKAPLSIVGALAGISIEASFQQFIQQGWRMLLIAFVVMTSTFVGSVFIAQITLMLTNAI</sequence>
<gene>
    <name evidence="2" type="ORF">ACFQ4A_00050</name>
</gene>
<accession>A0ABW3ZPG0</accession>
<dbReference type="Proteomes" id="UP001597178">
    <property type="component" value="Unassembled WGS sequence"/>
</dbReference>
<feature type="transmembrane region" description="Helical" evidence="1">
    <location>
        <begin position="7"/>
        <end position="27"/>
    </location>
</feature>
<protein>
    <submittedName>
        <fullName evidence="2">Uncharacterized protein</fullName>
    </submittedName>
</protein>
<keyword evidence="1" id="KW-0472">Membrane</keyword>
<proteinExistence type="predicted"/>